<evidence type="ECO:0000313" key="3">
    <source>
        <dbReference type="Proteomes" id="UP000559256"/>
    </source>
</evidence>
<accession>A0A8H5LVN5</accession>
<organism evidence="2 3">
    <name type="scientific">Tetrapyrgos nigripes</name>
    <dbReference type="NCBI Taxonomy" id="182062"/>
    <lineage>
        <taxon>Eukaryota</taxon>
        <taxon>Fungi</taxon>
        <taxon>Dikarya</taxon>
        <taxon>Basidiomycota</taxon>
        <taxon>Agaricomycotina</taxon>
        <taxon>Agaricomycetes</taxon>
        <taxon>Agaricomycetidae</taxon>
        <taxon>Agaricales</taxon>
        <taxon>Marasmiineae</taxon>
        <taxon>Marasmiaceae</taxon>
        <taxon>Tetrapyrgos</taxon>
    </lineage>
</organism>
<dbReference type="AlphaFoldDB" id="A0A8H5LVN5"/>
<protein>
    <submittedName>
        <fullName evidence="2">Uncharacterized protein</fullName>
    </submittedName>
</protein>
<evidence type="ECO:0000256" key="1">
    <source>
        <dbReference type="SAM" id="Phobius"/>
    </source>
</evidence>
<dbReference type="Proteomes" id="UP000559256">
    <property type="component" value="Unassembled WGS sequence"/>
</dbReference>
<proteinExistence type="predicted"/>
<dbReference type="EMBL" id="JAACJM010000009">
    <property type="protein sequence ID" value="KAF5371139.1"/>
    <property type="molecule type" value="Genomic_DNA"/>
</dbReference>
<feature type="transmembrane region" description="Helical" evidence="1">
    <location>
        <begin position="17"/>
        <end position="36"/>
    </location>
</feature>
<comment type="caution">
    <text evidence="2">The sequence shown here is derived from an EMBL/GenBank/DDBJ whole genome shotgun (WGS) entry which is preliminary data.</text>
</comment>
<name>A0A8H5LVN5_9AGAR</name>
<gene>
    <name evidence="2" type="ORF">D9758_004256</name>
</gene>
<sequence>MVSIPSRITLLPRTVKVAVLIVFLIISGLFFSSASWDTYDRFTLRPFDSSSTSGYPTSNYPPKPISHSDQDKVLVVSAFFPLPKSNHQISDYEAWISYFLSTVKTDIYFYTPPNMVSMIRRLRGDLPIYINSSYSSPFDVPPMQGLEEDYILMNKSSKFSHRAVHHHAMSAIWNSKPFFMDEAMRHAPDTSLAFGRKDKHYEYVFWSDAGGMREPNFYEHWPEYNRVDALWEEARKLSGYMIQKDEFFFIPIAEMGSWGKYKDEGRSWKDVHGPANPGQVPWSEGSFLGGQPSAISWFREIYYTYHNAWLAEAMFVGVDQDLFSAIMLLYSHRFITVWLTDPEAPARHHTSVPEAAGSSDRWSPLGACGAHWYYYEWFLSDGETRDKMRDKWIGQIEEPQNQPVQGNWDGWWKGSNACRLTNLIWLQQLLKRELGDSWITPEATLANLENPKPKNIKWVP</sequence>
<reference evidence="2 3" key="1">
    <citation type="journal article" date="2020" name="ISME J.">
        <title>Uncovering the hidden diversity of litter-decomposition mechanisms in mushroom-forming fungi.</title>
        <authorList>
            <person name="Floudas D."/>
            <person name="Bentzer J."/>
            <person name="Ahren D."/>
            <person name="Johansson T."/>
            <person name="Persson P."/>
            <person name="Tunlid A."/>
        </authorList>
    </citation>
    <scope>NUCLEOTIDE SEQUENCE [LARGE SCALE GENOMIC DNA]</scope>
    <source>
        <strain evidence="2 3">CBS 291.85</strain>
    </source>
</reference>
<keyword evidence="1" id="KW-1133">Transmembrane helix</keyword>
<keyword evidence="3" id="KW-1185">Reference proteome</keyword>
<keyword evidence="1" id="KW-0472">Membrane</keyword>
<keyword evidence="1" id="KW-0812">Transmembrane</keyword>
<dbReference type="OrthoDB" id="411632at2759"/>
<evidence type="ECO:0000313" key="2">
    <source>
        <dbReference type="EMBL" id="KAF5371139.1"/>
    </source>
</evidence>